<gene>
    <name evidence="2" type="ORF">AZI86_18820</name>
</gene>
<feature type="compositionally biased region" description="Polar residues" evidence="1">
    <location>
        <begin position="48"/>
        <end position="57"/>
    </location>
</feature>
<evidence type="ECO:0000313" key="2">
    <source>
        <dbReference type="EMBL" id="KYG60996.1"/>
    </source>
</evidence>
<dbReference type="InterPro" id="IPR011250">
    <property type="entry name" value="OMP/PagP_B-barrel"/>
</dbReference>
<reference evidence="2 3" key="1">
    <citation type="submission" date="2016-03" db="EMBL/GenBank/DDBJ databases">
        <authorList>
            <person name="Ploux O."/>
        </authorList>
    </citation>
    <scope>NUCLEOTIDE SEQUENCE [LARGE SCALE GENOMIC DNA]</scope>
    <source>
        <strain evidence="2 3">R0</strain>
    </source>
</reference>
<dbReference type="AlphaFoldDB" id="A0A150WDD0"/>
<evidence type="ECO:0000313" key="3">
    <source>
        <dbReference type="Proteomes" id="UP000075320"/>
    </source>
</evidence>
<proteinExistence type="predicted"/>
<dbReference type="SUPFAM" id="SSF56925">
    <property type="entry name" value="OMPA-like"/>
    <property type="match status" value="1"/>
</dbReference>
<dbReference type="Gene3D" id="2.40.160.20">
    <property type="match status" value="1"/>
</dbReference>
<comment type="caution">
    <text evidence="2">The sequence shown here is derived from an EMBL/GenBank/DDBJ whole genome shotgun (WGS) entry which is preliminary data.</text>
</comment>
<organism evidence="2 3">
    <name type="scientific">Bdellovibrio bacteriovorus</name>
    <dbReference type="NCBI Taxonomy" id="959"/>
    <lineage>
        <taxon>Bacteria</taxon>
        <taxon>Pseudomonadati</taxon>
        <taxon>Bdellovibrionota</taxon>
        <taxon>Bdellovibrionia</taxon>
        <taxon>Bdellovibrionales</taxon>
        <taxon>Pseudobdellovibrionaceae</taxon>
        <taxon>Bdellovibrio</taxon>
    </lineage>
</organism>
<sequence length="248" mass="25398">MDSEGASLNVGDKIMGRDANGKARALIEVTQVKGGRALGTVLKGKASNDLTLNTHTPSSSGSSDSGGGRATANKSSGGIMLGYSMNSMTVKPSGSTSISLTGSSFALSGMYQMTVDGGFGARILAGYETLVAKGDSSTATCGGSTSCEVDLSYLGIEALGKYAFGPASGTQFWVGAGLGFLIAMSKSSNILDTSKISTNQTIVAALGMDWRLSPTTFIPLQFDYAIYPDNATSSATQMILRAGYGFSF</sequence>
<protein>
    <submittedName>
        <fullName evidence="2">Uncharacterized protein</fullName>
    </submittedName>
</protein>
<feature type="region of interest" description="Disordered" evidence="1">
    <location>
        <begin position="48"/>
        <end position="73"/>
    </location>
</feature>
<dbReference type="Proteomes" id="UP000075320">
    <property type="component" value="Unassembled WGS sequence"/>
</dbReference>
<evidence type="ECO:0000256" key="1">
    <source>
        <dbReference type="SAM" id="MobiDB-lite"/>
    </source>
</evidence>
<accession>A0A150WDD0</accession>
<name>A0A150WDD0_BDEBC</name>
<keyword evidence="3" id="KW-1185">Reference proteome</keyword>
<dbReference type="EMBL" id="LUKE01000008">
    <property type="protein sequence ID" value="KYG60996.1"/>
    <property type="molecule type" value="Genomic_DNA"/>
</dbReference>